<proteinExistence type="predicted"/>
<dbReference type="RefSeq" id="WP_205186182.1">
    <property type="nucleotide sequence ID" value="NZ_JAFBFC010000003.1"/>
</dbReference>
<evidence type="ECO:0008006" key="4">
    <source>
        <dbReference type="Google" id="ProtNLM"/>
    </source>
</evidence>
<evidence type="ECO:0000313" key="2">
    <source>
        <dbReference type="EMBL" id="MBM7702841.1"/>
    </source>
</evidence>
<accession>A0ABS2QVS3</accession>
<evidence type="ECO:0000313" key="3">
    <source>
        <dbReference type="Proteomes" id="UP000809829"/>
    </source>
</evidence>
<dbReference type="PROSITE" id="PS51257">
    <property type="entry name" value="PROKAR_LIPOPROTEIN"/>
    <property type="match status" value="1"/>
</dbReference>
<gene>
    <name evidence="2" type="ORF">JOC83_001688</name>
</gene>
<dbReference type="Proteomes" id="UP000809829">
    <property type="component" value="Unassembled WGS sequence"/>
</dbReference>
<reference evidence="2 3" key="1">
    <citation type="submission" date="2021-01" db="EMBL/GenBank/DDBJ databases">
        <title>Genomic Encyclopedia of Type Strains, Phase IV (KMG-IV): sequencing the most valuable type-strain genomes for metagenomic binning, comparative biology and taxonomic classification.</title>
        <authorList>
            <person name="Goeker M."/>
        </authorList>
    </citation>
    <scope>NUCLEOTIDE SEQUENCE [LARGE SCALE GENOMIC DNA]</scope>
    <source>
        <strain evidence="2 3">DSM 104297</strain>
    </source>
</reference>
<protein>
    <recommendedName>
        <fullName evidence="4">Lipoprotein</fullName>
    </recommendedName>
</protein>
<name>A0ABS2QVS3_9BACI</name>
<comment type="caution">
    <text evidence="2">The sequence shown here is derived from an EMBL/GenBank/DDBJ whole genome shotgun (WGS) entry which is preliminary data.</text>
</comment>
<evidence type="ECO:0000256" key="1">
    <source>
        <dbReference type="SAM" id="SignalP"/>
    </source>
</evidence>
<sequence length="151" mass="17068">MFKTIRRFCSLLTIVSVMLLFGCSSYSEPPKAIVKINNEKVKAVKGTYQWQTKGLFSSRVVVADAASPFQISEEMDAKQIRQKSVAIIQFNNGSEPELEAYTWNEEGRETELSIDENELSLPSHKGRHVIEIRGVWPNGDASYTLVIELKE</sequence>
<feature type="chain" id="PRO_5046345992" description="Lipoprotein" evidence="1">
    <location>
        <begin position="28"/>
        <end position="151"/>
    </location>
</feature>
<keyword evidence="1" id="KW-0732">Signal</keyword>
<dbReference type="EMBL" id="JAFBFC010000003">
    <property type="protein sequence ID" value="MBM7702841.1"/>
    <property type="molecule type" value="Genomic_DNA"/>
</dbReference>
<keyword evidence="3" id="KW-1185">Reference proteome</keyword>
<organism evidence="2 3">
    <name type="scientific">Priestia iocasae</name>
    <dbReference type="NCBI Taxonomy" id="2291674"/>
    <lineage>
        <taxon>Bacteria</taxon>
        <taxon>Bacillati</taxon>
        <taxon>Bacillota</taxon>
        <taxon>Bacilli</taxon>
        <taxon>Bacillales</taxon>
        <taxon>Bacillaceae</taxon>
        <taxon>Priestia</taxon>
    </lineage>
</organism>
<feature type="signal peptide" evidence="1">
    <location>
        <begin position="1"/>
        <end position="27"/>
    </location>
</feature>